<dbReference type="Gene3D" id="3.30.70.80">
    <property type="entry name" value="Peptidase S8 propeptide/proteinase inhibitor I9"/>
    <property type="match status" value="1"/>
</dbReference>
<dbReference type="InterPro" id="IPR037045">
    <property type="entry name" value="S8pro/Inhibitor_I9_sf"/>
</dbReference>
<keyword evidence="5 7" id="KW-0720">Serine protease</keyword>
<feature type="domain" description="Peptidase S8/S53" evidence="10">
    <location>
        <begin position="171"/>
        <end position="654"/>
    </location>
</feature>
<evidence type="ECO:0000256" key="8">
    <source>
        <dbReference type="RuleBase" id="RU003355"/>
    </source>
</evidence>
<dbReference type="InterPro" id="IPR023828">
    <property type="entry name" value="Peptidase_S8_Ser-AS"/>
</dbReference>
<evidence type="ECO:0000256" key="2">
    <source>
        <dbReference type="ARBA" id="ARBA00011073"/>
    </source>
</evidence>
<accession>A0ABP1AK35</accession>
<feature type="domain" description="Subtilisin-like protease fibronectin type-III" evidence="12">
    <location>
        <begin position="738"/>
        <end position="832"/>
    </location>
</feature>
<evidence type="ECO:0000256" key="1">
    <source>
        <dbReference type="ARBA" id="ARBA00004613"/>
    </source>
</evidence>
<keyword evidence="6" id="KW-0325">Glycoprotein</keyword>
<dbReference type="InterPro" id="IPR023827">
    <property type="entry name" value="Peptidase_S8_Asp-AS"/>
</dbReference>
<dbReference type="InterPro" id="IPR041469">
    <property type="entry name" value="Subtilisin-like_FN3"/>
</dbReference>
<evidence type="ECO:0000256" key="3">
    <source>
        <dbReference type="ARBA" id="ARBA00022670"/>
    </source>
</evidence>
<dbReference type="PRINTS" id="PR00723">
    <property type="entry name" value="SUBTILISIN"/>
</dbReference>
<comment type="similarity">
    <text evidence="2 7 8">Belongs to the peptidase S8 family.</text>
</comment>
<feature type="active site" description="Charge relay system" evidence="7">
    <location>
        <position position="616"/>
    </location>
</feature>
<dbReference type="Proteomes" id="UP001497522">
    <property type="component" value="Chromosome 13"/>
</dbReference>
<feature type="domain" description="Inhibitor I9" evidence="11">
    <location>
        <begin position="35"/>
        <end position="143"/>
    </location>
</feature>
<sequence>MNNLHSLVAFEWCFAFFVSVRRPLCSNKRARAEVYIVLMEGDAVAHYKGGVLGLAATAHFFSKQGRSEYHRSEQNKDAVLAYKAHLSLQHDQILQTTFPNKSYNKLYSYHHLINGFAVQMSTEQAQVLERALGVMRVEMNWKVSKLTTYTPDFLGLPNGIWSQEGGITNAGEDVVIGMIDTGIDPTHPSFSSVGSKPYGTVSHYTGICEVAPEFPQGSCNGKIIGAQHFAAAAIAEGAFNASVQFASPLDGDGHGCHTSATAAGNYGVPVVVNGYFYGNASGMAPRARIAVYKALYRFIGGYIADVVAAVDQAVADGVDILSLSLGPNTPSGYSNVTFLNVFDVALLSAVKSDVLVVQAVGNSGPNPKTVLSFSPWILSVAAGVDDRSYPHYVTLANNMSFSGMGLTPSTPGEGFQTLVWADDAALGLTNPLSSPSDCQDPTILDGSLLQGKILICTYSFDFAFGSASLQQVVGTVQTLGAVGFIMVVQSDLGPNKLDPIPFVVPAIILTSLQDSQNLMNYYNNFTSRDSSGNVLKYGAAGRINSGQVAQYSGQCQQVALFSSRGPDVEDSSYDEADVLKPNVMVPGYQIWAAWTPIGIDEPGFQGENFAMISGTSMATPHAAGIAALLVEAHPDWSPAALASAMMTTANTVDHQGLPLQAQQLSGLGSLVVNAATPFDFGSGAVNPTAALDPGLIFDAGHDDYIKFLCSVQGMSALAVYNTTGGICSEALPGAKPTDLNLPSITIADLLGTRIVPRMVTNVASESEMYELTWTNPGDVSLSIVPLTFTVNPMQSQNLTFTLSATYTTDITTFGEVLLTGSLGHVVHIPISVMNKTVGV</sequence>
<dbReference type="InterPro" id="IPR034197">
    <property type="entry name" value="Peptidases_S8_3"/>
</dbReference>
<dbReference type="InterPro" id="IPR036852">
    <property type="entry name" value="Peptidase_S8/S53_dom_sf"/>
</dbReference>
<dbReference type="InterPro" id="IPR045051">
    <property type="entry name" value="SBT"/>
</dbReference>
<dbReference type="InterPro" id="IPR015500">
    <property type="entry name" value="Peptidase_S8_subtilisin-rel"/>
</dbReference>
<dbReference type="Pfam" id="PF00082">
    <property type="entry name" value="Peptidase_S8"/>
    <property type="match status" value="1"/>
</dbReference>
<dbReference type="InterPro" id="IPR010259">
    <property type="entry name" value="S8pro/Inhibitor_I9"/>
</dbReference>
<comment type="subcellular location">
    <subcellularLocation>
        <location evidence="1">Secreted</location>
    </subcellularLocation>
</comment>
<evidence type="ECO:0000256" key="5">
    <source>
        <dbReference type="ARBA" id="ARBA00022825"/>
    </source>
</evidence>
<dbReference type="InterPro" id="IPR000209">
    <property type="entry name" value="Peptidase_S8/S53_dom"/>
</dbReference>
<name>A0ABP1AK35_9BRYO</name>
<evidence type="ECO:0000313" key="14">
    <source>
        <dbReference type="Proteomes" id="UP001497522"/>
    </source>
</evidence>
<keyword evidence="4 7" id="KW-0378">Hydrolase</keyword>
<dbReference type="PROSITE" id="PS00136">
    <property type="entry name" value="SUBTILASE_ASP"/>
    <property type="match status" value="1"/>
</dbReference>
<evidence type="ECO:0000256" key="6">
    <source>
        <dbReference type="ARBA" id="ARBA00023180"/>
    </source>
</evidence>
<evidence type="ECO:0000259" key="11">
    <source>
        <dbReference type="Pfam" id="PF05922"/>
    </source>
</evidence>
<dbReference type="Gene3D" id="2.60.40.2310">
    <property type="match status" value="1"/>
</dbReference>
<dbReference type="SUPFAM" id="SSF52743">
    <property type="entry name" value="Subtilisin-like"/>
    <property type="match status" value="1"/>
</dbReference>
<reference evidence="13" key="1">
    <citation type="submission" date="2024-03" db="EMBL/GenBank/DDBJ databases">
        <authorList>
            <consortium name="ELIXIR-Norway"/>
            <consortium name="Elixir Norway"/>
        </authorList>
    </citation>
    <scope>NUCLEOTIDE SEQUENCE</scope>
</reference>
<evidence type="ECO:0008006" key="15">
    <source>
        <dbReference type="Google" id="ProtNLM"/>
    </source>
</evidence>
<proteinExistence type="inferred from homology"/>
<evidence type="ECO:0000256" key="9">
    <source>
        <dbReference type="SAM" id="SignalP"/>
    </source>
</evidence>
<feature type="active site" description="Charge relay system" evidence="7">
    <location>
        <position position="254"/>
    </location>
</feature>
<dbReference type="PROSITE" id="PS51892">
    <property type="entry name" value="SUBTILASE"/>
    <property type="match status" value="1"/>
</dbReference>
<gene>
    <name evidence="13" type="ORF">CSSPJE1EN2_LOCUS5838</name>
</gene>
<feature type="signal peptide" evidence="9">
    <location>
        <begin position="1"/>
        <end position="15"/>
    </location>
</feature>
<dbReference type="EMBL" id="OZ023714">
    <property type="protein sequence ID" value="CAK9862843.1"/>
    <property type="molecule type" value="Genomic_DNA"/>
</dbReference>
<evidence type="ECO:0000256" key="7">
    <source>
        <dbReference type="PROSITE-ProRule" id="PRU01240"/>
    </source>
</evidence>
<keyword evidence="14" id="KW-1185">Reference proteome</keyword>
<feature type="active site" description="Charge relay system" evidence="7">
    <location>
        <position position="180"/>
    </location>
</feature>
<dbReference type="Pfam" id="PF17766">
    <property type="entry name" value="fn3_6"/>
    <property type="match status" value="1"/>
</dbReference>
<feature type="chain" id="PRO_5045509716" description="Subtilisin-like protease" evidence="9">
    <location>
        <begin position="16"/>
        <end position="839"/>
    </location>
</feature>
<dbReference type="Pfam" id="PF05922">
    <property type="entry name" value="Inhibitor_I9"/>
    <property type="match status" value="1"/>
</dbReference>
<dbReference type="Gene3D" id="3.40.50.200">
    <property type="entry name" value="Peptidase S8/S53 domain"/>
    <property type="match status" value="1"/>
</dbReference>
<dbReference type="PROSITE" id="PS00138">
    <property type="entry name" value="SUBTILASE_SER"/>
    <property type="match status" value="1"/>
</dbReference>
<dbReference type="PANTHER" id="PTHR10795">
    <property type="entry name" value="PROPROTEIN CONVERTASE SUBTILISIN/KEXIN"/>
    <property type="match status" value="1"/>
</dbReference>
<evidence type="ECO:0000256" key="4">
    <source>
        <dbReference type="ARBA" id="ARBA00022801"/>
    </source>
</evidence>
<evidence type="ECO:0000259" key="10">
    <source>
        <dbReference type="Pfam" id="PF00082"/>
    </source>
</evidence>
<organism evidence="13 14">
    <name type="scientific">Sphagnum jensenii</name>
    <dbReference type="NCBI Taxonomy" id="128206"/>
    <lineage>
        <taxon>Eukaryota</taxon>
        <taxon>Viridiplantae</taxon>
        <taxon>Streptophyta</taxon>
        <taxon>Embryophyta</taxon>
        <taxon>Bryophyta</taxon>
        <taxon>Sphagnophytina</taxon>
        <taxon>Sphagnopsida</taxon>
        <taxon>Sphagnales</taxon>
        <taxon>Sphagnaceae</taxon>
        <taxon>Sphagnum</taxon>
    </lineage>
</organism>
<evidence type="ECO:0000259" key="12">
    <source>
        <dbReference type="Pfam" id="PF17766"/>
    </source>
</evidence>
<protein>
    <recommendedName>
        <fullName evidence="15">Subtilisin-like protease</fullName>
    </recommendedName>
</protein>
<dbReference type="Gene3D" id="3.50.30.30">
    <property type="match status" value="1"/>
</dbReference>
<dbReference type="CDD" id="cd04852">
    <property type="entry name" value="Peptidases_S8_3"/>
    <property type="match status" value="1"/>
</dbReference>
<keyword evidence="9" id="KW-0732">Signal</keyword>
<keyword evidence="3 7" id="KW-0645">Protease</keyword>
<evidence type="ECO:0000313" key="13">
    <source>
        <dbReference type="EMBL" id="CAK9862843.1"/>
    </source>
</evidence>